<dbReference type="InterPro" id="IPR036822">
    <property type="entry name" value="CutC-like_dom_sf"/>
</dbReference>
<proteinExistence type="inferred from homology"/>
<keyword evidence="2" id="KW-0963">Cytoplasm</keyword>
<dbReference type="PANTHER" id="PTHR12598">
    <property type="entry name" value="COPPER HOMEOSTASIS PROTEIN CUTC"/>
    <property type="match status" value="1"/>
</dbReference>
<dbReference type="Gene3D" id="3.20.20.380">
    <property type="entry name" value="Copper homeostasis (CutC) domain"/>
    <property type="match status" value="1"/>
</dbReference>
<dbReference type="PANTHER" id="PTHR12598:SF0">
    <property type="entry name" value="COPPER HOMEOSTASIS PROTEIN CUTC HOMOLOG"/>
    <property type="match status" value="1"/>
</dbReference>
<dbReference type="InterPro" id="IPR005627">
    <property type="entry name" value="CutC-like"/>
</dbReference>
<accession>A0A124GA11</accession>
<dbReference type="Proteomes" id="UP000053244">
    <property type="component" value="Unassembled WGS sequence"/>
</dbReference>
<comment type="caution">
    <text evidence="3">The sequence shown here is derived from an EMBL/GenBank/DDBJ whole genome shotgun (WGS) entry which is preliminary data.</text>
</comment>
<protein>
    <recommendedName>
        <fullName evidence="2">PF03932 family protein CutC</fullName>
    </recommendedName>
</protein>
<gene>
    <name evidence="2" type="primary">cutC</name>
    <name evidence="3" type="ORF">ADL15_22830</name>
</gene>
<sequence length="254" mass="24849">MVAFELAIQDTGGIAVAARLGVDRVELCSALALGGVTPSQALIEAAVGHPGMPPVHVLIRPRAGGFDYPADEAALMVREVRHAVAAGAAGVVVGGLRDGRVDTALIARTVEAAGGAAVTFHRAFDGLADPVAGLDVLAGLGVCRILTAGGPGTVAAGLAGLAALVRAAAGRIEIMAGGGVRPELVAGLVGTGVAAVHASAKRIVPDPVAVELGAAARAGATGREGTDEQLAGLILDAVRAARGLGSFAPADRVV</sequence>
<dbReference type="Pfam" id="PF03932">
    <property type="entry name" value="CutC"/>
    <property type="match status" value="1"/>
</dbReference>
<reference evidence="3 4" key="1">
    <citation type="submission" date="2015-10" db="EMBL/GenBank/DDBJ databases">
        <authorList>
            <person name="Gilbert D.G."/>
        </authorList>
    </citation>
    <scope>NUCLEOTIDE SEQUENCE [LARGE SCALE GENOMIC DNA]</scope>
    <source>
        <strain evidence="3 4">NRRL B-16712</strain>
    </source>
</reference>
<dbReference type="HAMAP" id="MF_00795">
    <property type="entry name" value="CutC"/>
    <property type="match status" value="1"/>
</dbReference>
<dbReference type="GO" id="GO:0005507">
    <property type="term" value="F:copper ion binding"/>
    <property type="evidence" value="ECO:0007669"/>
    <property type="project" value="TreeGrafter"/>
</dbReference>
<evidence type="ECO:0000313" key="3">
    <source>
        <dbReference type="EMBL" id="KUL30806.1"/>
    </source>
</evidence>
<evidence type="ECO:0000256" key="1">
    <source>
        <dbReference type="ARBA" id="ARBA00007768"/>
    </source>
</evidence>
<name>A0A124GA11_9ACTN</name>
<dbReference type="AlphaFoldDB" id="A0A124GA11"/>
<dbReference type="SUPFAM" id="SSF110395">
    <property type="entry name" value="CutC-like"/>
    <property type="match status" value="1"/>
</dbReference>
<evidence type="ECO:0000313" key="4">
    <source>
        <dbReference type="Proteomes" id="UP000053244"/>
    </source>
</evidence>
<comment type="subcellular location">
    <subcellularLocation>
        <location evidence="2">Cytoplasm</location>
    </subcellularLocation>
</comment>
<dbReference type="RefSeq" id="WP_067694731.1">
    <property type="nucleotide sequence ID" value="NZ_LLZH01000234.1"/>
</dbReference>
<dbReference type="GO" id="GO:0005737">
    <property type="term" value="C:cytoplasm"/>
    <property type="evidence" value="ECO:0007669"/>
    <property type="project" value="UniProtKB-SubCell"/>
</dbReference>
<comment type="similarity">
    <text evidence="1 2">Belongs to the CutC family.</text>
</comment>
<evidence type="ECO:0000256" key="2">
    <source>
        <dbReference type="HAMAP-Rule" id="MF_00795"/>
    </source>
</evidence>
<comment type="caution">
    <text evidence="2">Once thought to be involved in copper homeostasis, experiments in E.coli have shown this is not the case.</text>
</comment>
<keyword evidence="4" id="KW-1185">Reference proteome</keyword>
<dbReference type="EMBL" id="LLZH01000234">
    <property type="protein sequence ID" value="KUL30806.1"/>
    <property type="molecule type" value="Genomic_DNA"/>
</dbReference>
<organism evidence="3 4">
    <name type="scientific">Actinoplanes awajinensis subsp. mycoplanecinus</name>
    <dbReference type="NCBI Taxonomy" id="135947"/>
    <lineage>
        <taxon>Bacteria</taxon>
        <taxon>Bacillati</taxon>
        <taxon>Actinomycetota</taxon>
        <taxon>Actinomycetes</taxon>
        <taxon>Micromonosporales</taxon>
        <taxon>Micromonosporaceae</taxon>
        <taxon>Actinoplanes</taxon>
    </lineage>
</organism>